<dbReference type="PANTHER" id="PTHR43272">
    <property type="entry name" value="LONG-CHAIN-FATTY-ACID--COA LIGASE"/>
    <property type="match status" value="1"/>
</dbReference>
<feature type="domain" description="AMP-dependent synthetase/ligase" evidence="5">
    <location>
        <begin position="104"/>
        <end position="512"/>
    </location>
</feature>
<dbReference type="GO" id="GO:0005783">
    <property type="term" value="C:endoplasmic reticulum"/>
    <property type="evidence" value="ECO:0007669"/>
    <property type="project" value="TreeGrafter"/>
</dbReference>
<sequence>MGKKSGRDGQVVKLSLYHSKGRRPPPLKRKMGKDRRKLPEIPKFSTYSKTLPGEERIHESVLINEGELLQSPPDGTVTTLYDLLKRGVLVSENGEFVGERKKDGSYSWLRYEQIESNAQKIGSALLRMGVRAGESTRIGVAGINCPEYITTTFALVSYSIVITPLYHNYKVDILKEIVKSCELEVIFFDTLDRARPFIESAHEMPTLKKYIIFKTASENIPNGPQKDTNIEIYEWSYLLKLGEAHLTPVTPPSPTSTYIICHTSGTTGQPKGVKLTHRALLGAMAGLYVQWCVPPHKFIFDKHDTYQSFLSPAHIYEQLMQCFMMYIGGRIGIYGGDINKIVDDIQALRPTIVSFVPRLLNKLYERINSTVQQGNFLKRLLFKTALKAKLKLLSRGQLRYDTIWDKLVFKKIHSMLGGQLRLVTTGGAPLTAQVMNFSRVIYGCPLFEGYGQTECSAAGTLSLPFDTQSGHVGGPAAWAQIKLVDVPELKYFSVEDRGEVCFRGAGVMTGYYNNDDATTEAIDEQGWLHTGDIGMWLPNGSLRIIDRKKHFFKLAQGDYVSPEQIENVYHQHPLVNQIFVDGWTTKSFLIAIIVTNVVELRALLSKQTDQQLKSAGENLSNEELLSDKNIRTLVIGELRIFGASKGLNSLEQIKNAYLTNEEFTAEAGLLTPTLKIRRHHMREKFQNIIKKLYEEES</sequence>
<dbReference type="AlphaFoldDB" id="A0A914BYI0"/>
<evidence type="ECO:0000256" key="2">
    <source>
        <dbReference type="ARBA" id="ARBA00022832"/>
    </source>
</evidence>
<evidence type="ECO:0000259" key="5">
    <source>
        <dbReference type="Pfam" id="PF00501"/>
    </source>
</evidence>
<evidence type="ECO:0000256" key="3">
    <source>
        <dbReference type="ARBA" id="ARBA00026121"/>
    </source>
</evidence>
<dbReference type="GO" id="GO:0004467">
    <property type="term" value="F:long-chain fatty acid-CoA ligase activity"/>
    <property type="evidence" value="ECO:0007669"/>
    <property type="project" value="UniProtKB-EC"/>
</dbReference>
<protein>
    <recommendedName>
        <fullName evidence="3">long-chain-fatty-acid--CoA ligase</fullName>
        <ecNumber evidence="3">6.2.1.3</ecNumber>
    </recommendedName>
</protein>
<evidence type="ECO:0000313" key="7">
    <source>
        <dbReference type="WBParaSite" id="ACRNAN_Path_1292.g5058.t1"/>
    </source>
</evidence>
<evidence type="ECO:0000313" key="6">
    <source>
        <dbReference type="Proteomes" id="UP000887540"/>
    </source>
</evidence>
<name>A0A914BYI0_9BILA</name>
<keyword evidence="2" id="KW-0276">Fatty acid metabolism</keyword>
<dbReference type="Gene3D" id="3.40.50.12780">
    <property type="entry name" value="N-terminal domain of ligase-like"/>
    <property type="match status" value="1"/>
</dbReference>
<dbReference type="GO" id="GO:0016020">
    <property type="term" value="C:membrane"/>
    <property type="evidence" value="ECO:0007669"/>
    <property type="project" value="TreeGrafter"/>
</dbReference>
<dbReference type="EC" id="6.2.1.3" evidence="3"/>
<evidence type="ECO:0000313" key="8">
    <source>
        <dbReference type="WBParaSite" id="ACRNAN_Path_1292.g5058.t2"/>
    </source>
</evidence>
<keyword evidence="2" id="KW-0443">Lipid metabolism</keyword>
<organism evidence="6 9">
    <name type="scientific">Acrobeloides nanus</name>
    <dbReference type="NCBI Taxonomy" id="290746"/>
    <lineage>
        <taxon>Eukaryota</taxon>
        <taxon>Metazoa</taxon>
        <taxon>Ecdysozoa</taxon>
        <taxon>Nematoda</taxon>
        <taxon>Chromadorea</taxon>
        <taxon>Rhabditida</taxon>
        <taxon>Tylenchina</taxon>
        <taxon>Cephalobomorpha</taxon>
        <taxon>Cephaloboidea</taxon>
        <taxon>Cephalobidae</taxon>
        <taxon>Acrobeloides</taxon>
    </lineage>
</organism>
<dbReference type="WBParaSite" id="ACRNAN_Path_1292.g5058.t2">
    <property type="protein sequence ID" value="ACRNAN_Path_1292.g5058.t2"/>
    <property type="gene ID" value="ACRNAN_Path_1292.g5058"/>
</dbReference>
<dbReference type="Pfam" id="PF00501">
    <property type="entry name" value="AMP-binding"/>
    <property type="match status" value="1"/>
</dbReference>
<reference evidence="7 8" key="1">
    <citation type="submission" date="2022-11" db="UniProtKB">
        <authorList>
            <consortium name="WormBaseParasite"/>
        </authorList>
    </citation>
    <scope>IDENTIFICATION</scope>
</reference>
<keyword evidence="1" id="KW-0436">Ligase</keyword>
<dbReference type="PANTHER" id="PTHR43272:SF89">
    <property type="entry name" value="LONG-CHAIN-FATTY-ACID--COA LIGASE"/>
    <property type="match status" value="1"/>
</dbReference>
<dbReference type="WBParaSite" id="ACRNAN_Path_1292.g5058.t1">
    <property type="protein sequence ID" value="ACRNAN_Path_1292.g5058.t1"/>
    <property type="gene ID" value="ACRNAN_Path_1292.g5058"/>
</dbReference>
<proteinExistence type="predicted"/>
<evidence type="ECO:0000313" key="9">
    <source>
        <dbReference type="WBParaSite" id="ACRNAN_Path_1292.g5058.t3"/>
    </source>
</evidence>
<evidence type="ECO:0000256" key="1">
    <source>
        <dbReference type="ARBA" id="ARBA00022598"/>
    </source>
</evidence>
<accession>A0A914BYI0</accession>
<dbReference type="InterPro" id="IPR000873">
    <property type="entry name" value="AMP-dep_synth/lig_dom"/>
</dbReference>
<dbReference type="InterPro" id="IPR020845">
    <property type="entry name" value="AMP-binding_CS"/>
</dbReference>
<dbReference type="InterPro" id="IPR042099">
    <property type="entry name" value="ANL_N_sf"/>
</dbReference>
<dbReference type="WBParaSite" id="ACRNAN_Path_1292.g5058.t3">
    <property type="protein sequence ID" value="ACRNAN_Path_1292.g5058.t3"/>
    <property type="gene ID" value="ACRNAN_Path_1292.g5058"/>
</dbReference>
<evidence type="ECO:0000256" key="4">
    <source>
        <dbReference type="SAM" id="MobiDB-lite"/>
    </source>
</evidence>
<dbReference type="Proteomes" id="UP000887540">
    <property type="component" value="Unplaced"/>
</dbReference>
<dbReference type="PROSITE" id="PS00455">
    <property type="entry name" value="AMP_BINDING"/>
    <property type="match status" value="1"/>
</dbReference>
<keyword evidence="6" id="KW-1185">Reference proteome</keyword>
<feature type="region of interest" description="Disordered" evidence="4">
    <location>
        <begin position="1"/>
        <end position="38"/>
    </location>
</feature>
<feature type="compositionally biased region" description="Basic residues" evidence="4">
    <location>
        <begin position="19"/>
        <end position="36"/>
    </location>
</feature>
<dbReference type="SUPFAM" id="SSF56801">
    <property type="entry name" value="Acetyl-CoA synthetase-like"/>
    <property type="match status" value="1"/>
</dbReference>